<dbReference type="RefSeq" id="WP_256536669.1">
    <property type="nucleotide sequence ID" value="NZ_JANHOH010000001.1"/>
</dbReference>
<keyword evidence="3" id="KW-0732">Signal</keyword>
<dbReference type="InterPro" id="IPR012944">
    <property type="entry name" value="SusD_RagB_dom"/>
</dbReference>
<dbReference type="InterPro" id="IPR011990">
    <property type="entry name" value="TPR-like_helical_dom_sf"/>
</dbReference>
<keyword evidence="9" id="KW-1185">Reference proteome</keyword>
<evidence type="ECO:0000313" key="8">
    <source>
        <dbReference type="EMBL" id="MCQ6956453.1"/>
    </source>
</evidence>
<evidence type="ECO:0000259" key="6">
    <source>
        <dbReference type="Pfam" id="PF07980"/>
    </source>
</evidence>
<dbReference type="Pfam" id="PF07980">
    <property type="entry name" value="SusD_RagB"/>
    <property type="match status" value="1"/>
</dbReference>
<evidence type="ECO:0000256" key="4">
    <source>
        <dbReference type="ARBA" id="ARBA00023136"/>
    </source>
</evidence>
<reference evidence="8 9" key="1">
    <citation type="submission" date="2022-07" db="EMBL/GenBank/DDBJ databases">
        <title>Mucilaginibacter sp. JC4.</title>
        <authorList>
            <person name="Le V."/>
            <person name="Ko S.-R."/>
            <person name="Ahn C.-Y."/>
            <person name="Oh H.-M."/>
        </authorList>
    </citation>
    <scope>NUCLEOTIDE SEQUENCE [LARGE SCALE GENOMIC DNA]</scope>
    <source>
        <strain evidence="8 9">JC4</strain>
    </source>
</reference>
<dbReference type="InterPro" id="IPR033985">
    <property type="entry name" value="SusD-like_N"/>
</dbReference>
<dbReference type="Proteomes" id="UP001204376">
    <property type="component" value="Unassembled WGS sequence"/>
</dbReference>
<evidence type="ECO:0000259" key="7">
    <source>
        <dbReference type="Pfam" id="PF14322"/>
    </source>
</evidence>
<dbReference type="SUPFAM" id="SSF48452">
    <property type="entry name" value="TPR-like"/>
    <property type="match status" value="1"/>
</dbReference>
<organism evidence="8 9">
    <name type="scientific">Mucilaginibacter aquariorum</name>
    <dbReference type="NCBI Taxonomy" id="2967225"/>
    <lineage>
        <taxon>Bacteria</taxon>
        <taxon>Pseudomonadati</taxon>
        <taxon>Bacteroidota</taxon>
        <taxon>Sphingobacteriia</taxon>
        <taxon>Sphingobacteriales</taxon>
        <taxon>Sphingobacteriaceae</taxon>
        <taxon>Mucilaginibacter</taxon>
    </lineage>
</organism>
<comment type="similarity">
    <text evidence="2">Belongs to the SusD family.</text>
</comment>
<gene>
    <name evidence="8" type="ORF">NPE20_00710</name>
</gene>
<comment type="subcellular location">
    <subcellularLocation>
        <location evidence="1">Cell outer membrane</location>
    </subcellularLocation>
</comment>
<name>A0ABT1SXK0_9SPHI</name>
<dbReference type="CDD" id="cd08977">
    <property type="entry name" value="SusD"/>
    <property type="match status" value="1"/>
</dbReference>
<keyword evidence="5" id="KW-0998">Cell outer membrane</keyword>
<evidence type="ECO:0000256" key="2">
    <source>
        <dbReference type="ARBA" id="ARBA00006275"/>
    </source>
</evidence>
<accession>A0ABT1SXK0</accession>
<evidence type="ECO:0000256" key="1">
    <source>
        <dbReference type="ARBA" id="ARBA00004442"/>
    </source>
</evidence>
<dbReference type="PROSITE" id="PS51257">
    <property type="entry name" value="PROKAR_LIPOPROTEIN"/>
    <property type="match status" value="1"/>
</dbReference>
<dbReference type="Pfam" id="PF14322">
    <property type="entry name" value="SusD-like_3"/>
    <property type="match status" value="1"/>
</dbReference>
<feature type="domain" description="RagB/SusD" evidence="6">
    <location>
        <begin position="244"/>
        <end position="513"/>
    </location>
</feature>
<dbReference type="Gene3D" id="1.25.40.390">
    <property type="match status" value="1"/>
</dbReference>
<sequence length="515" mass="57155">MKNKYIVLVLLVIIASSCKKSYIDLVPEDSLSPETFYQTDDQLEQAVAAAYVPLRDLLVNDYHTSEMRSDNTHYIPNPNNRGTATVYRENVSDWNNDANNDYVNAVYYHCYTGISRANIVIGRTPLAKKATEAGKARADGQAKFLRAWNYYKLVRLFGGVPLYLKEVTKADDAFKNRSTVDEVYAQIIADAKDAITELLPPAKFPQTGEATKGSATMLLADVYVTLKKYAEAEALLNTLPAMKYGLNANYADAFSTTNKNSNESIFEVQYLQGTAVGTQPNAFVFQFLPKTTTTVLITGPAFPSNTSSSGWNIPSFDLLKSYEPGDKRLDASIGIAEGVNDASFVMKISAVKSAAGYTPTPGTAYTPFIKKYVHGPYVATSNSNDNWPIYRYSEALLLLAEAQNELGKSPLTALNTVRTRAGLPNVTETDQSKLREIILHERRIELAFENKRFHDLQRSPDGLSIMKAYATKAKVTYTNLEANAFDIQVYKFLFPLPLPERNLNPGMPQNPGYAF</sequence>
<evidence type="ECO:0000256" key="5">
    <source>
        <dbReference type="ARBA" id="ARBA00023237"/>
    </source>
</evidence>
<feature type="domain" description="SusD-like N-terminal" evidence="7">
    <location>
        <begin position="32"/>
        <end position="223"/>
    </location>
</feature>
<evidence type="ECO:0000256" key="3">
    <source>
        <dbReference type="ARBA" id="ARBA00022729"/>
    </source>
</evidence>
<proteinExistence type="inferred from homology"/>
<protein>
    <submittedName>
        <fullName evidence="8">RagB/SusD family nutrient uptake outer membrane protein</fullName>
    </submittedName>
</protein>
<comment type="caution">
    <text evidence="8">The sequence shown here is derived from an EMBL/GenBank/DDBJ whole genome shotgun (WGS) entry which is preliminary data.</text>
</comment>
<evidence type="ECO:0000313" key="9">
    <source>
        <dbReference type="Proteomes" id="UP001204376"/>
    </source>
</evidence>
<keyword evidence="4" id="KW-0472">Membrane</keyword>
<dbReference type="EMBL" id="JANHOH010000001">
    <property type="protein sequence ID" value="MCQ6956453.1"/>
    <property type="molecule type" value="Genomic_DNA"/>
</dbReference>